<organism evidence="1 2">
    <name type="scientific">Rhizobium leguminosarum bv. trifolii WSM597</name>
    <dbReference type="NCBI Taxonomy" id="754764"/>
    <lineage>
        <taxon>Bacteria</taxon>
        <taxon>Pseudomonadati</taxon>
        <taxon>Pseudomonadota</taxon>
        <taxon>Alphaproteobacteria</taxon>
        <taxon>Hyphomicrobiales</taxon>
        <taxon>Rhizobiaceae</taxon>
        <taxon>Rhizobium/Agrobacterium group</taxon>
        <taxon>Rhizobium</taxon>
    </lineage>
</organism>
<reference evidence="1 2" key="1">
    <citation type="submission" date="2012-02" db="EMBL/GenBank/DDBJ databases">
        <title>Improved High-Quality Draft Sequence of Rhizobium leguminosarum bv. trifolii WSM597.</title>
        <authorList>
            <consortium name="US DOE Joint Genome Institute"/>
            <person name="Lucas S."/>
            <person name="Han J."/>
            <person name="Lapidus A."/>
            <person name="Cheng J.-F."/>
            <person name="Goodwin L."/>
            <person name="Pitluck S."/>
            <person name="Peters L."/>
            <person name="Ovchinnikova G."/>
            <person name="Held B."/>
            <person name="Detter J.C."/>
            <person name="Han C."/>
            <person name="Tapia R."/>
            <person name="Land M."/>
            <person name="Hauser L."/>
            <person name="Kyrpides N."/>
            <person name="Ivanova N."/>
            <person name="Pagani I."/>
            <person name="Brau L."/>
            <person name="Yates R."/>
            <person name="O'Hara G."/>
            <person name="Rui T."/>
            <person name="Howieson J."/>
            <person name="Reeve W."/>
            <person name="Woyke T."/>
        </authorList>
    </citation>
    <scope>NUCLEOTIDE SEQUENCE [LARGE SCALE GENOMIC DNA]</scope>
    <source>
        <strain evidence="1 2">WSM597</strain>
    </source>
</reference>
<dbReference type="EMBL" id="JH719381">
    <property type="protein sequence ID" value="EJB03260.1"/>
    <property type="molecule type" value="Genomic_DNA"/>
</dbReference>
<protein>
    <recommendedName>
        <fullName evidence="3">Phage tail tube protein, GTA-gp10</fullName>
    </recommendedName>
</protein>
<dbReference type="OrthoDB" id="7509188at2"/>
<dbReference type="RefSeq" id="WP_003587293.1">
    <property type="nucleotide sequence ID" value="NZ_JH719381.1"/>
</dbReference>
<dbReference type="Proteomes" id="UP000005092">
    <property type="component" value="Unassembled WGS sequence"/>
</dbReference>
<evidence type="ECO:0008006" key="3">
    <source>
        <dbReference type="Google" id="ProtNLM"/>
    </source>
</evidence>
<dbReference type="InterPro" id="IPR021791">
    <property type="entry name" value="Phage_TAC_11"/>
</dbReference>
<proteinExistence type="predicted"/>
<name>J0GZW1_RHILT</name>
<dbReference type="HOGENOM" id="CLU_145382_1_0_5"/>
<dbReference type="Pfam" id="PF11836">
    <property type="entry name" value="Phage_TAC_11"/>
    <property type="match status" value="1"/>
</dbReference>
<accession>J0GZW1</accession>
<sequence length="113" mass="11969">MIQHTAFFGDGEKVFAFPTRDLIEELERKTGHGVGALFRRFRASDYSLSDVLQVIRLGLVGGGAAPGDADQLVLIYGVGRPLAEIFAVADGVITALFFGSAPEDPQDGTGQTA</sequence>
<gene>
    <name evidence="1" type="ORF">Rleg9DRAFT_2092</name>
</gene>
<dbReference type="AlphaFoldDB" id="J0GZW1"/>
<evidence type="ECO:0000313" key="2">
    <source>
        <dbReference type="Proteomes" id="UP000005092"/>
    </source>
</evidence>
<evidence type="ECO:0000313" key="1">
    <source>
        <dbReference type="EMBL" id="EJB03260.1"/>
    </source>
</evidence>